<dbReference type="EMBL" id="JBHRTS010000002">
    <property type="protein sequence ID" value="MFC3193549.1"/>
    <property type="molecule type" value="Genomic_DNA"/>
</dbReference>
<feature type="domain" description="PilY1 beta-propeller" evidence="4">
    <location>
        <begin position="702"/>
        <end position="1058"/>
    </location>
</feature>
<dbReference type="RefSeq" id="WP_077410442.1">
    <property type="nucleotide sequence ID" value="NZ_JBHRTS010000002.1"/>
</dbReference>
<proteinExistence type="predicted"/>
<evidence type="ECO:0000256" key="2">
    <source>
        <dbReference type="ARBA" id="ARBA00022837"/>
    </source>
</evidence>
<feature type="chain" id="PRO_5045219367" evidence="3">
    <location>
        <begin position="27"/>
        <end position="1220"/>
    </location>
</feature>
<dbReference type="InterPro" id="IPR008707">
    <property type="entry name" value="B-propeller_PilY1"/>
</dbReference>
<comment type="caution">
    <text evidence="5">The sequence shown here is derived from an EMBL/GenBank/DDBJ whole genome shotgun (WGS) entry which is preliminary data.</text>
</comment>
<keyword evidence="2" id="KW-0106">Calcium</keyword>
<keyword evidence="1" id="KW-0479">Metal-binding</keyword>
<sequence length="1220" mass="134698">MSINQLFKVSVMALTVSFAGMGGANASLLQLTHDPLFLNQTVPPAIAVTMDDSGSMAWSYMGSGSRGNEFADPLQNRIYFNPDITYTPPLRADGTRMPDSKPTAAWVDGYPNDMTDTVDLTQDYVPIREYVFSRTGNDVTIRFTYVNAVPNVNSTNIDDNRYTNYHPNFNTWGTRAFYLTRNNDGSYNINYINNAAQLQNFANWYSYYNSRMKLARAAISRAFANFGPSFKLGWQEINRDRTYTNLNKFELDHREDFYDWLFGVPTSGGTPLRSAFKRTTDLFKLNSSYYSEDFKTNLSCQQNFHIAISDGAWNGDSGYNDGTDGFLQDEQNFSLPGDTDNLYTGYNGGGEQVIYEASEDGSTLADIAFDAWARDLNPALDNNVKRFKKSYTDSTGTEIDFTNVDNEWDVPAFMWNPKNDPAYWQHVVTYNVGLGLEASRILEYQAGNFGNCPFITGLEPKEAVYRSLRNAATPNCDWPAANNDGRKVDDVWHASLNSRGGFFSANDPNQLIKALNEVVNNILERLSRGSTSTVSSGVITSNTEAYTPGFDSANWTGNLFARYVNSEGEFSDDILWDTSCILTDPTLRECPTAVVNESYQPFSDRNIFVYDKDAEATSNLNALSANLSEKLTKNAAEMLLRTGGTPQQLVNFIRGDQSTESFQNGPFRDRDSVLSDIVHSGPFLQRGPSANYLDDYWPEGSPESENNYLDFKIANQDRENILFIGSNSGMLHAIKIEDTGMGRSPGSEKWAFIPSKAFENAHRLADPDFKHWSYVDNTPRVTDAFINGSWSSVLVGGMRYGGQAFYAIDVTNPNASQPDVLWEFSDADDPDMGFSYGQATITRISSTGQWVALIPNGYNNSEKDYEDANDPRNIIGDGTAVLYVVSLSDGALLAKLDTNVGSQGTPNGMSTAVAVDSEYYSEGSSPPGTAENNNNIDIGADYAYAGDLYGNLWRFDFTNPDPSNWSSSIERVVRADNIKDRPITVKPLVVSIPNESQSKANDVVVVYGTGKYIEIPDRSTNLPAKQYFVGVYDGLTSGDSDLSITSGRFVDRVLKKKTANLRDILPLEPEDLPNFTADYGWKIELGREGEDGERLANPLTLIGGRIVLAATTVTAGIDPCQGGGVSWLTGFDPLYGGSPFVGPLFNGENEITGPDGDPITVLLAADSVKIDDLVIGRPPILENQGGGNINVVIEGAENTQVIALSQFTWRRRNWTNLLTE</sequence>
<evidence type="ECO:0000313" key="6">
    <source>
        <dbReference type="Proteomes" id="UP001595533"/>
    </source>
</evidence>
<evidence type="ECO:0000256" key="1">
    <source>
        <dbReference type="ARBA" id="ARBA00022723"/>
    </source>
</evidence>
<dbReference type="Proteomes" id="UP001595533">
    <property type="component" value="Unassembled WGS sequence"/>
</dbReference>
<reference evidence="6" key="1">
    <citation type="journal article" date="2019" name="Int. J. Syst. Evol. Microbiol.">
        <title>The Global Catalogue of Microorganisms (GCM) 10K type strain sequencing project: providing services to taxonomists for standard genome sequencing and annotation.</title>
        <authorList>
            <consortium name="The Broad Institute Genomics Platform"/>
            <consortium name="The Broad Institute Genome Sequencing Center for Infectious Disease"/>
            <person name="Wu L."/>
            <person name="Ma J."/>
        </authorList>
    </citation>
    <scope>NUCLEOTIDE SEQUENCE [LARGE SCALE GENOMIC DNA]</scope>
    <source>
        <strain evidence="6">KCTC 42953</strain>
    </source>
</reference>
<name>A0ABV7J632_9GAMM</name>
<evidence type="ECO:0000259" key="4">
    <source>
        <dbReference type="Pfam" id="PF05567"/>
    </source>
</evidence>
<gene>
    <name evidence="5" type="ORF">ACFODZ_04745</name>
</gene>
<evidence type="ECO:0000313" key="5">
    <source>
        <dbReference type="EMBL" id="MFC3193549.1"/>
    </source>
</evidence>
<organism evidence="5 6">
    <name type="scientific">Marinicella sediminis</name>
    <dbReference type="NCBI Taxonomy" id="1792834"/>
    <lineage>
        <taxon>Bacteria</taxon>
        <taxon>Pseudomonadati</taxon>
        <taxon>Pseudomonadota</taxon>
        <taxon>Gammaproteobacteria</taxon>
        <taxon>Lysobacterales</taxon>
        <taxon>Marinicellaceae</taxon>
        <taxon>Marinicella</taxon>
    </lineage>
</organism>
<accession>A0ABV7J632</accession>
<dbReference type="Pfam" id="PF05567">
    <property type="entry name" value="T4P_PilY1"/>
    <property type="match status" value="1"/>
</dbReference>
<protein>
    <submittedName>
        <fullName evidence="5">Pilus assembly protein</fullName>
    </submittedName>
</protein>
<keyword evidence="3" id="KW-0732">Signal</keyword>
<feature type="signal peptide" evidence="3">
    <location>
        <begin position="1"/>
        <end position="26"/>
    </location>
</feature>
<keyword evidence="6" id="KW-1185">Reference proteome</keyword>
<evidence type="ECO:0000256" key="3">
    <source>
        <dbReference type="SAM" id="SignalP"/>
    </source>
</evidence>